<keyword evidence="1" id="KW-0812">Transmembrane</keyword>
<gene>
    <name evidence="2" type="ORF">SAMN05443248_8190</name>
</gene>
<protein>
    <submittedName>
        <fullName evidence="2">Uncharacterized protein</fullName>
    </submittedName>
</protein>
<feature type="transmembrane region" description="Helical" evidence="1">
    <location>
        <begin position="51"/>
        <end position="70"/>
    </location>
</feature>
<evidence type="ECO:0000313" key="2">
    <source>
        <dbReference type="EMBL" id="SHI10076.1"/>
    </source>
</evidence>
<sequence>MSGLTLLGLLTSVLFGMYYGAVVAMSVAVLRHARYTRHERTVRTSEDQYPSIRAWCISLVVITTVVMWIWPFEYFTYVWHVLHIKNSDVLLINLVLALVRPAVSLITAVAGVRLYESSRPIRSPGYATSAT</sequence>
<organism evidence="2 3">
    <name type="scientific">Bradyrhizobium erythrophlei</name>
    <dbReference type="NCBI Taxonomy" id="1437360"/>
    <lineage>
        <taxon>Bacteria</taxon>
        <taxon>Pseudomonadati</taxon>
        <taxon>Pseudomonadota</taxon>
        <taxon>Alphaproteobacteria</taxon>
        <taxon>Hyphomicrobiales</taxon>
        <taxon>Nitrobacteraceae</taxon>
        <taxon>Bradyrhizobium</taxon>
    </lineage>
</organism>
<proteinExistence type="predicted"/>
<dbReference type="Proteomes" id="UP000189796">
    <property type="component" value="Chromosome I"/>
</dbReference>
<evidence type="ECO:0000313" key="3">
    <source>
        <dbReference type="Proteomes" id="UP000189796"/>
    </source>
</evidence>
<dbReference type="AlphaFoldDB" id="A0A1M5YDL3"/>
<evidence type="ECO:0000256" key="1">
    <source>
        <dbReference type="SAM" id="Phobius"/>
    </source>
</evidence>
<accession>A0A1M5YDL3</accession>
<keyword evidence="1" id="KW-1133">Transmembrane helix</keyword>
<keyword evidence="1" id="KW-0472">Membrane</keyword>
<name>A0A1M5YDL3_9BRAD</name>
<dbReference type="EMBL" id="LT670817">
    <property type="protein sequence ID" value="SHI10076.1"/>
    <property type="molecule type" value="Genomic_DNA"/>
</dbReference>
<feature type="transmembrane region" description="Helical" evidence="1">
    <location>
        <begin position="90"/>
        <end position="112"/>
    </location>
</feature>
<reference evidence="2 3" key="1">
    <citation type="submission" date="2016-11" db="EMBL/GenBank/DDBJ databases">
        <authorList>
            <person name="Jaros S."/>
            <person name="Januszkiewicz K."/>
            <person name="Wedrychowicz H."/>
        </authorList>
    </citation>
    <scope>NUCLEOTIDE SEQUENCE [LARGE SCALE GENOMIC DNA]</scope>
    <source>
        <strain evidence="2 3">GAS138</strain>
    </source>
</reference>
<feature type="transmembrane region" description="Helical" evidence="1">
    <location>
        <begin position="6"/>
        <end position="30"/>
    </location>
</feature>